<reference evidence="5 6" key="1">
    <citation type="submission" date="2019-08" db="EMBL/GenBank/DDBJ databases">
        <title>Pelomicrobium methylotrophicum gen. nov., sp. nov. a moderately thermophilic, facultatively anaerobic, lithoautotrophic and methylotrophic bacterium isolated from a terrestrial mud volcano.</title>
        <authorList>
            <person name="Slobodkina G.B."/>
            <person name="Merkel A.Y."/>
            <person name="Slobodkin A.I."/>
        </authorList>
    </citation>
    <scope>NUCLEOTIDE SEQUENCE [LARGE SCALE GENOMIC DNA]</scope>
    <source>
        <strain evidence="5 6">SM250</strain>
    </source>
</reference>
<dbReference type="EMBL" id="VPFL01000032">
    <property type="protein sequence ID" value="TXF10393.1"/>
    <property type="molecule type" value="Genomic_DNA"/>
</dbReference>
<dbReference type="PANTHER" id="PTHR43464:SF19">
    <property type="entry name" value="UBIQUINONE BIOSYNTHESIS O-METHYLTRANSFERASE, MITOCHONDRIAL"/>
    <property type="match status" value="1"/>
</dbReference>
<dbReference type="RefSeq" id="WP_147801093.1">
    <property type="nucleotide sequence ID" value="NZ_VPFL01000032.1"/>
</dbReference>
<evidence type="ECO:0000259" key="4">
    <source>
        <dbReference type="Pfam" id="PF08242"/>
    </source>
</evidence>
<dbReference type="InterPro" id="IPR013217">
    <property type="entry name" value="Methyltransf_12"/>
</dbReference>
<comment type="caution">
    <text evidence="5">The sequence shown here is derived from an EMBL/GenBank/DDBJ whole genome shotgun (WGS) entry which is preliminary data.</text>
</comment>
<sequence>MQRIPEPELMDDPAQARAYAEADFSEPHQAFVEHFRRRFPAFAGGRVIDLGCGPADVTIRFARAFPGTTLLGVDAAAPMLAFGRRAVKRAGLAARIRLARRRLPDPSLPGGFDAVISNSLLHHLDDPGVLWRTVRQVGRAGAAVLIMDLMRPATEAELERLVAVYAADAPDVLCRDFRNSLRAAYRPDEVRAQLAEAGLAGFSVEAVSDRHLLAWGTGPG</sequence>
<keyword evidence="6" id="KW-1185">Reference proteome</keyword>
<evidence type="ECO:0000256" key="3">
    <source>
        <dbReference type="ARBA" id="ARBA00022691"/>
    </source>
</evidence>
<feature type="domain" description="Methyltransferase type 12" evidence="4">
    <location>
        <begin position="48"/>
        <end position="141"/>
    </location>
</feature>
<dbReference type="AlphaFoldDB" id="A0A5C7ETD3"/>
<dbReference type="GO" id="GO:0008168">
    <property type="term" value="F:methyltransferase activity"/>
    <property type="evidence" value="ECO:0007669"/>
    <property type="project" value="UniProtKB-KW"/>
</dbReference>
<dbReference type="CDD" id="cd02440">
    <property type="entry name" value="AdoMet_MTases"/>
    <property type="match status" value="1"/>
</dbReference>
<dbReference type="OrthoDB" id="5513623at2"/>
<evidence type="ECO:0000256" key="2">
    <source>
        <dbReference type="ARBA" id="ARBA00022679"/>
    </source>
</evidence>
<dbReference type="Proteomes" id="UP000321201">
    <property type="component" value="Unassembled WGS sequence"/>
</dbReference>
<dbReference type="InParanoid" id="A0A5C7ETD3"/>
<keyword evidence="3" id="KW-0949">S-adenosyl-L-methionine</keyword>
<dbReference type="Gene3D" id="3.40.50.150">
    <property type="entry name" value="Vaccinia Virus protein VP39"/>
    <property type="match status" value="1"/>
</dbReference>
<organism evidence="5 6">
    <name type="scientific">Pelomicrobium methylotrophicum</name>
    <dbReference type="NCBI Taxonomy" id="2602750"/>
    <lineage>
        <taxon>Bacteria</taxon>
        <taxon>Pseudomonadati</taxon>
        <taxon>Pseudomonadota</taxon>
        <taxon>Hydrogenophilia</taxon>
        <taxon>Hydrogenophilia incertae sedis</taxon>
        <taxon>Pelomicrobium</taxon>
    </lineage>
</organism>
<protein>
    <submittedName>
        <fullName evidence="5">Methyltransferase domain-containing protein</fullName>
    </submittedName>
</protein>
<dbReference type="InterPro" id="IPR029063">
    <property type="entry name" value="SAM-dependent_MTases_sf"/>
</dbReference>
<proteinExistence type="predicted"/>
<gene>
    <name evidence="5" type="ORF">FR698_15470</name>
</gene>
<accession>A0A5C7ETD3</accession>
<dbReference type="SUPFAM" id="SSF53335">
    <property type="entry name" value="S-adenosyl-L-methionine-dependent methyltransferases"/>
    <property type="match status" value="1"/>
</dbReference>
<evidence type="ECO:0000313" key="5">
    <source>
        <dbReference type="EMBL" id="TXF10393.1"/>
    </source>
</evidence>
<name>A0A5C7ETD3_9PROT</name>
<dbReference type="PANTHER" id="PTHR43464">
    <property type="entry name" value="METHYLTRANSFERASE"/>
    <property type="match status" value="1"/>
</dbReference>
<dbReference type="GO" id="GO:0032259">
    <property type="term" value="P:methylation"/>
    <property type="evidence" value="ECO:0007669"/>
    <property type="project" value="UniProtKB-KW"/>
</dbReference>
<dbReference type="Pfam" id="PF08242">
    <property type="entry name" value="Methyltransf_12"/>
    <property type="match status" value="1"/>
</dbReference>
<evidence type="ECO:0000256" key="1">
    <source>
        <dbReference type="ARBA" id="ARBA00022603"/>
    </source>
</evidence>
<keyword evidence="1 5" id="KW-0489">Methyltransferase</keyword>
<keyword evidence="2 5" id="KW-0808">Transferase</keyword>
<evidence type="ECO:0000313" key="6">
    <source>
        <dbReference type="Proteomes" id="UP000321201"/>
    </source>
</evidence>